<dbReference type="KEGG" id="pvk:EPZ47_15795"/>
<protein>
    <submittedName>
        <fullName evidence="1">Uncharacterized protein</fullName>
    </submittedName>
</protein>
<accession>A0A4P7PHJ8</accession>
<name>A0A4P7PHJ8_9PSED</name>
<reference evidence="1" key="3">
    <citation type="submission" date="2019-01" db="EMBL/GenBank/DDBJ databases">
        <authorList>
            <person name="Zhang L."/>
        </authorList>
    </citation>
    <scope>NUCLEOTIDE SEQUENCE</scope>
    <source>
        <strain evidence="1">11K1</strain>
    </source>
</reference>
<dbReference type="OrthoDB" id="7025885at2"/>
<evidence type="ECO:0000313" key="1">
    <source>
        <dbReference type="EMBL" id="QBZ90116.1"/>
    </source>
</evidence>
<reference evidence="2" key="4">
    <citation type="submission" date="2023-04" db="EMBL/GenBank/DDBJ databases">
        <authorList>
            <person name="Charles T.C."/>
            <person name="Cheng J."/>
            <person name="Lynch M."/>
            <person name="Van Dyk A."/>
        </authorList>
    </citation>
    <scope>NUCLEOTIDE SEQUENCE</scope>
    <source>
        <strain evidence="2">YsS1</strain>
    </source>
</reference>
<sequence>MTTVEDFKIKSHELLVELDAATSEMMKLICVHQMTGTAWEEAVQRQHEAYEQWVAHLNERL</sequence>
<organism evidence="1 3">
    <name type="scientific">Pseudomonas viciae</name>
    <dbReference type="NCBI Taxonomy" id="2505979"/>
    <lineage>
        <taxon>Bacteria</taxon>
        <taxon>Pseudomonadati</taxon>
        <taxon>Pseudomonadota</taxon>
        <taxon>Gammaproteobacteria</taxon>
        <taxon>Pseudomonadales</taxon>
        <taxon>Pseudomonadaceae</taxon>
        <taxon>Pseudomonas</taxon>
    </lineage>
</organism>
<dbReference type="EMBL" id="CP035088">
    <property type="protein sequence ID" value="QBZ90116.1"/>
    <property type="molecule type" value="Genomic_DNA"/>
</dbReference>
<keyword evidence="4" id="KW-1185">Reference proteome</keyword>
<dbReference type="Proteomes" id="UP000296468">
    <property type="component" value="Chromosome"/>
</dbReference>
<reference evidence="2 4" key="1">
    <citation type="journal article" date="2012" name="Appl. Soil Ecol.">
        <title>Isolation and characterization of new plant growth-promoting bacterial endophytes.</title>
        <authorList>
            <person name="Rashid S."/>
            <person name="Charles T.C."/>
            <person name="Glick B.R."/>
        </authorList>
    </citation>
    <scope>NUCLEOTIDE SEQUENCE [LARGE SCALE GENOMIC DNA]</scope>
    <source>
        <strain evidence="2 4">YsS1</strain>
    </source>
</reference>
<evidence type="ECO:0000313" key="2">
    <source>
        <dbReference type="EMBL" id="WGO91086.1"/>
    </source>
</evidence>
<gene>
    <name evidence="1" type="ORF">EPZ47_15795</name>
    <name evidence="2" type="ORF">QCD61_15230</name>
</gene>
<dbReference type="Proteomes" id="UP001227386">
    <property type="component" value="Chromosome"/>
</dbReference>
<dbReference type="RefSeq" id="WP_135845642.1">
    <property type="nucleotide sequence ID" value="NZ_CP035088.1"/>
</dbReference>
<dbReference type="EMBL" id="CP123771">
    <property type="protein sequence ID" value="WGO91086.1"/>
    <property type="molecule type" value="Genomic_DNA"/>
</dbReference>
<dbReference type="AlphaFoldDB" id="A0A4P7PHJ8"/>
<proteinExistence type="predicted"/>
<evidence type="ECO:0000313" key="4">
    <source>
        <dbReference type="Proteomes" id="UP001227386"/>
    </source>
</evidence>
<reference evidence="1 3" key="2">
    <citation type="journal article" date="2019" name="Front. Microbiol.">
        <title>In silico and Genetic Analyses of Cyclic Lipopeptide Synthetic Gene Clusters in Pseudomonas sp. 11K1.</title>
        <authorList>
            <person name="Zhao H."/>
            <person name="Liu Y.P."/>
            <person name="Zhang L.Q."/>
        </authorList>
    </citation>
    <scope>NUCLEOTIDE SEQUENCE [LARGE SCALE GENOMIC DNA]</scope>
    <source>
        <strain evidence="1 3">11K1</strain>
    </source>
</reference>
<evidence type="ECO:0000313" key="3">
    <source>
        <dbReference type="Proteomes" id="UP000296468"/>
    </source>
</evidence>